<dbReference type="VEuPathDB" id="FungiDB:PV07_02001"/>
<dbReference type="GO" id="GO:0016491">
    <property type="term" value="F:oxidoreductase activity"/>
    <property type="evidence" value="ECO:0007669"/>
    <property type="project" value="InterPro"/>
</dbReference>
<dbReference type="STRING" id="569365.A0A0D2CW15"/>
<dbReference type="InterPro" id="IPR009799">
    <property type="entry name" value="EthD_dom"/>
</dbReference>
<gene>
    <name evidence="3" type="ORF">PV07_02001</name>
</gene>
<dbReference type="InterPro" id="IPR011008">
    <property type="entry name" value="Dimeric_a/b-barrel"/>
</dbReference>
<dbReference type="SUPFAM" id="SSF54909">
    <property type="entry name" value="Dimeric alpha+beta barrel"/>
    <property type="match status" value="1"/>
</dbReference>
<keyword evidence="4" id="KW-1185">Reference proteome</keyword>
<dbReference type="OrthoDB" id="2519291at2759"/>
<sequence>MSSAAVKWICLVKRKPGLSKAEFKDYYENNHVPMVNGLIPHVERYIRNYTVGEGSTFSPAWDCITEFWFTTEQDWTNFNQCLSEPNISKKVAADEEKFVDRSATQATLVKELGGLVKG</sequence>
<dbReference type="AlphaFoldDB" id="A0A0D2CW15"/>
<dbReference type="GeneID" id="27341195"/>
<accession>A0A0D2CW15</accession>
<evidence type="ECO:0000313" key="3">
    <source>
        <dbReference type="EMBL" id="KIW35298.1"/>
    </source>
</evidence>
<dbReference type="RefSeq" id="XP_016255514.1">
    <property type="nucleotide sequence ID" value="XM_016388586.1"/>
</dbReference>
<evidence type="ECO:0000313" key="4">
    <source>
        <dbReference type="Proteomes" id="UP000054466"/>
    </source>
</evidence>
<comment type="similarity">
    <text evidence="1">Belongs to the tpcK family.</text>
</comment>
<protein>
    <recommendedName>
        <fullName evidence="2">EthD domain-containing protein</fullName>
    </recommendedName>
</protein>
<dbReference type="Pfam" id="PF07110">
    <property type="entry name" value="EthD"/>
    <property type="match status" value="1"/>
</dbReference>
<reference evidence="3 4" key="1">
    <citation type="submission" date="2015-01" db="EMBL/GenBank/DDBJ databases">
        <title>The Genome Sequence of Cladophialophora immunda CBS83496.</title>
        <authorList>
            <consortium name="The Broad Institute Genomics Platform"/>
            <person name="Cuomo C."/>
            <person name="de Hoog S."/>
            <person name="Gorbushina A."/>
            <person name="Stielow B."/>
            <person name="Teixiera M."/>
            <person name="Abouelleil A."/>
            <person name="Chapman S.B."/>
            <person name="Priest M."/>
            <person name="Young S.K."/>
            <person name="Wortman J."/>
            <person name="Nusbaum C."/>
            <person name="Birren B."/>
        </authorList>
    </citation>
    <scope>NUCLEOTIDE SEQUENCE [LARGE SCALE GENOMIC DNA]</scope>
    <source>
        <strain evidence="3 4">CBS 83496</strain>
    </source>
</reference>
<organism evidence="3 4">
    <name type="scientific">Cladophialophora immunda</name>
    <dbReference type="NCBI Taxonomy" id="569365"/>
    <lineage>
        <taxon>Eukaryota</taxon>
        <taxon>Fungi</taxon>
        <taxon>Dikarya</taxon>
        <taxon>Ascomycota</taxon>
        <taxon>Pezizomycotina</taxon>
        <taxon>Eurotiomycetes</taxon>
        <taxon>Chaetothyriomycetidae</taxon>
        <taxon>Chaetothyriales</taxon>
        <taxon>Herpotrichiellaceae</taxon>
        <taxon>Cladophialophora</taxon>
    </lineage>
</organism>
<dbReference type="HOGENOM" id="CLU_115019_2_1_1"/>
<proteinExistence type="inferred from homology"/>
<feature type="domain" description="EthD" evidence="2">
    <location>
        <begin position="15"/>
        <end position="102"/>
    </location>
</feature>
<dbReference type="NCBIfam" id="TIGR02118">
    <property type="entry name" value="EthD family reductase"/>
    <property type="match status" value="1"/>
</dbReference>
<dbReference type="Proteomes" id="UP000054466">
    <property type="component" value="Unassembled WGS sequence"/>
</dbReference>
<dbReference type="EMBL" id="KN847040">
    <property type="protein sequence ID" value="KIW35298.1"/>
    <property type="molecule type" value="Genomic_DNA"/>
</dbReference>
<evidence type="ECO:0000259" key="2">
    <source>
        <dbReference type="Pfam" id="PF07110"/>
    </source>
</evidence>
<dbReference type="Gene3D" id="3.30.70.100">
    <property type="match status" value="1"/>
</dbReference>
<name>A0A0D2CW15_9EURO</name>
<evidence type="ECO:0000256" key="1">
    <source>
        <dbReference type="ARBA" id="ARBA00005986"/>
    </source>
</evidence>